<reference evidence="1 2" key="1">
    <citation type="submission" date="2012-06" db="EMBL/GenBank/DDBJ databases">
        <title>Finished chromosome of genome of Oscillatoria acuminata PCC 6304.</title>
        <authorList>
            <consortium name="US DOE Joint Genome Institute"/>
            <person name="Gugger M."/>
            <person name="Coursin T."/>
            <person name="Rippka R."/>
            <person name="Tandeau De Marsac N."/>
            <person name="Huntemann M."/>
            <person name="Wei C.-L."/>
            <person name="Han J."/>
            <person name="Detter J.C."/>
            <person name="Han C."/>
            <person name="Tapia R."/>
            <person name="Davenport K."/>
            <person name="Daligault H."/>
            <person name="Erkkila T."/>
            <person name="Gu W."/>
            <person name="Munk A.C.C."/>
            <person name="Teshima H."/>
            <person name="Xu Y."/>
            <person name="Chain P."/>
            <person name="Chen A."/>
            <person name="Krypides N."/>
            <person name="Mavromatis K."/>
            <person name="Markowitz V."/>
            <person name="Szeto E."/>
            <person name="Ivanova N."/>
            <person name="Mikhailova N."/>
            <person name="Ovchinnikova G."/>
            <person name="Pagani I."/>
            <person name="Pati A."/>
            <person name="Goodwin L."/>
            <person name="Peters L."/>
            <person name="Pitluck S."/>
            <person name="Woyke T."/>
            <person name="Kerfeld C."/>
        </authorList>
    </citation>
    <scope>NUCLEOTIDE SEQUENCE [LARGE SCALE GENOMIC DNA]</scope>
    <source>
        <strain evidence="1 2">PCC 6304</strain>
    </source>
</reference>
<dbReference type="InParanoid" id="K9TJH9"/>
<name>K9TJH9_9CYAN</name>
<dbReference type="STRING" id="56110.Oscil6304_2959"/>
<dbReference type="HOGENOM" id="CLU_3120573_0_0_3"/>
<evidence type="ECO:0000313" key="1">
    <source>
        <dbReference type="EMBL" id="AFY82558.1"/>
    </source>
</evidence>
<dbReference type="Proteomes" id="UP000010367">
    <property type="component" value="Chromosome"/>
</dbReference>
<dbReference type="KEGG" id="oac:Oscil6304_2959"/>
<proteinExistence type="predicted"/>
<accession>K9TJH9</accession>
<gene>
    <name evidence="1" type="ORF">Oscil6304_2959</name>
</gene>
<dbReference type="EMBL" id="CP003607">
    <property type="protein sequence ID" value="AFY82558.1"/>
    <property type="molecule type" value="Genomic_DNA"/>
</dbReference>
<sequence length="50" mass="5579">MKQSSYPKRRIVTVGKIWSRESIPQGLLRGVLQTETASSPLSLINQNPLV</sequence>
<evidence type="ECO:0000313" key="2">
    <source>
        <dbReference type="Proteomes" id="UP000010367"/>
    </source>
</evidence>
<dbReference type="AlphaFoldDB" id="K9TJH9"/>
<organism evidence="1 2">
    <name type="scientific">Oscillatoria acuminata PCC 6304</name>
    <dbReference type="NCBI Taxonomy" id="56110"/>
    <lineage>
        <taxon>Bacteria</taxon>
        <taxon>Bacillati</taxon>
        <taxon>Cyanobacteriota</taxon>
        <taxon>Cyanophyceae</taxon>
        <taxon>Oscillatoriophycideae</taxon>
        <taxon>Oscillatoriales</taxon>
        <taxon>Oscillatoriaceae</taxon>
        <taxon>Oscillatoria</taxon>
    </lineage>
</organism>
<keyword evidence="2" id="KW-1185">Reference proteome</keyword>
<protein>
    <submittedName>
        <fullName evidence="1">Uncharacterized protein</fullName>
    </submittedName>
</protein>